<dbReference type="AlphaFoldDB" id="A0A9X9QDZ9"/>
<proteinExistence type="predicted"/>
<dbReference type="EMBL" id="LR026990">
    <property type="protein sequence ID" value="VDB89638.1"/>
    <property type="molecule type" value="Genomic_DNA"/>
</dbReference>
<dbReference type="Proteomes" id="UP000324639">
    <property type="component" value="Chromosome Bgt_-07"/>
</dbReference>
<name>A0A9X9QDZ9_BLUGR</name>
<keyword evidence="2" id="KW-1185">Reference proteome</keyword>
<evidence type="ECO:0000313" key="2">
    <source>
        <dbReference type="Proteomes" id="UP000324639"/>
    </source>
</evidence>
<protein>
    <submittedName>
        <fullName evidence="1">Bgt-21006</fullName>
    </submittedName>
</protein>
<organism evidence="1 2">
    <name type="scientific">Blumeria graminis f. sp. tritici</name>
    <dbReference type="NCBI Taxonomy" id="62690"/>
    <lineage>
        <taxon>Eukaryota</taxon>
        <taxon>Fungi</taxon>
        <taxon>Dikarya</taxon>
        <taxon>Ascomycota</taxon>
        <taxon>Pezizomycotina</taxon>
        <taxon>Leotiomycetes</taxon>
        <taxon>Erysiphales</taxon>
        <taxon>Erysiphaceae</taxon>
        <taxon>Blumeria</taxon>
    </lineage>
</organism>
<accession>A0A9X9QDZ9</accession>
<reference evidence="1 2" key="1">
    <citation type="submission" date="2018-08" db="EMBL/GenBank/DDBJ databases">
        <authorList>
            <person name="Muller C M."/>
        </authorList>
    </citation>
    <scope>NUCLEOTIDE SEQUENCE [LARGE SCALE GENOMIC DNA]</scope>
</reference>
<evidence type="ECO:0000313" key="1">
    <source>
        <dbReference type="EMBL" id="VDB89638.1"/>
    </source>
</evidence>
<sequence>MRDCCSNGDSHLSSVFDLRVSIGAESTISDCASITLQTGKDRRCFSPPPGHHLV</sequence>
<gene>
    <name evidence="1" type="ORF">BGT96224V316_LOCUS5242</name>
</gene>